<accession>A0A8H3QMA9</accession>
<evidence type="ECO:0000313" key="2">
    <source>
        <dbReference type="EMBL" id="GES84367.1"/>
    </source>
</evidence>
<reference evidence="2" key="1">
    <citation type="submission" date="2019-10" db="EMBL/GenBank/DDBJ databases">
        <title>Conservation and host-specific expression of non-tandemly repeated heterogenous ribosome RNA gene in arbuscular mycorrhizal fungi.</title>
        <authorList>
            <person name="Maeda T."/>
            <person name="Kobayashi Y."/>
            <person name="Nakagawa T."/>
            <person name="Ezawa T."/>
            <person name="Yamaguchi K."/>
            <person name="Bino T."/>
            <person name="Nishimoto Y."/>
            <person name="Shigenobu S."/>
            <person name="Kawaguchi M."/>
        </authorList>
    </citation>
    <scope>NUCLEOTIDE SEQUENCE</scope>
    <source>
        <strain evidence="2">HR1</strain>
    </source>
</reference>
<dbReference type="Proteomes" id="UP000615446">
    <property type="component" value="Unassembled WGS sequence"/>
</dbReference>
<feature type="compositionally biased region" description="Polar residues" evidence="1">
    <location>
        <begin position="195"/>
        <end position="204"/>
    </location>
</feature>
<proteinExistence type="predicted"/>
<dbReference type="AlphaFoldDB" id="A0A8H3QMA9"/>
<feature type="region of interest" description="Disordered" evidence="1">
    <location>
        <begin position="165"/>
        <end position="204"/>
    </location>
</feature>
<dbReference type="EMBL" id="BLAL01000080">
    <property type="protein sequence ID" value="GES84367.1"/>
    <property type="molecule type" value="Genomic_DNA"/>
</dbReference>
<dbReference type="OrthoDB" id="2365809at2759"/>
<gene>
    <name evidence="2" type="ORF">RCL2_001148700</name>
</gene>
<evidence type="ECO:0000256" key="1">
    <source>
        <dbReference type="SAM" id="MobiDB-lite"/>
    </source>
</evidence>
<comment type="caution">
    <text evidence="2">The sequence shown here is derived from an EMBL/GenBank/DDBJ whole genome shotgun (WGS) entry which is preliminary data.</text>
</comment>
<name>A0A8H3QMA9_9GLOM</name>
<organism evidence="2 3">
    <name type="scientific">Rhizophagus clarus</name>
    <dbReference type="NCBI Taxonomy" id="94130"/>
    <lineage>
        <taxon>Eukaryota</taxon>
        <taxon>Fungi</taxon>
        <taxon>Fungi incertae sedis</taxon>
        <taxon>Mucoromycota</taxon>
        <taxon>Glomeromycotina</taxon>
        <taxon>Glomeromycetes</taxon>
        <taxon>Glomerales</taxon>
        <taxon>Glomeraceae</taxon>
        <taxon>Rhizophagus</taxon>
    </lineage>
</organism>
<sequence length="204" mass="23858">MQRNKINQLLYYVANLGQTDIISNEIFRDDDTESLQITIKQLLEVVSHDNVKEIWDVKQGKFHIRFIPFRWYQKGKDGSYEPFIVADKFNNGTINPLQEENNLIPYLCAIDKEKDDLLEQRMCTLDQKVMYGTLYGMYKKALQKALQNKSNSLRLIKILKEFADEDSECEGNDKSEEIESDEEADSFGSDKENINVFQLQNPKR</sequence>
<protein>
    <submittedName>
        <fullName evidence="2">Uncharacterized protein</fullName>
    </submittedName>
</protein>
<evidence type="ECO:0000313" key="3">
    <source>
        <dbReference type="Proteomes" id="UP000615446"/>
    </source>
</evidence>